<keyword evidence="1" id="KW-0472">Membrane</keyword>
<dbReference type="Proteomes" id="UP000315471">
    <property type="component" value="Unassembled WGS sequence"/>
</dbReference>
<feature type="domain" description="CAAX prenyl protease 2/Lysostaphin resistance protein A-like" evidence="2">
    <location>
        <begin position="260"/>
        <end position="317"/>
    </location>
</feature>
<dbReference type="Pfam" id="PF02517">
    <property type="entry name" value="Rce1-like"/>
    <property type="match status" value="1"/>
</dbReference>
<dbReference type="GO" id="GO:0080120">
    <property type="term" value="P:CAAX-box protein maturation"/>
    <property type="evidence" value="ECO:0007669"/>
    <property type="project" value="UniProtKB-ARBA"/>
</dbReference>
<organism evidence="3 4">
    <name type="scientific">Novipirellula aureliae</name>
    <dbReference type="NCBI Taxonomy" id="2527966"/>
    <lineage>
        <taxon>Bacteria</taxon>
        <taxon>Pseudomonadati</taxon>
        <taxon>Planctomycetota</taxon>
        <taxon>Planctomycetia</taxon>
        <taxon>Pirellulales</taxon>
        <taxon>Pirellulaceae</taxon>
        <taxon>Novipirellula</taxon>
    </lineage>
</organism>
<dbReference type="RefSeq" id="WP_146600583.1">
    <property type="nucleotide sequence ID" value="NZ_SJPY01000005.1"/>
</dbReference>
<reference evidence="3 4" key="1">
    <citation type="submission" date="2019-02" db="EMBL/GenBank/DDBJ databases">
        <title>Deep-cultivation of Planctomycetes and their phenomic and genomic characterization uncovers novel biology.</title>
        <authorList>
            <person name="Wiegand S."/>
            <person name="Jogler M."/>
            <person name="Boedeker C."/>
            <person name="Pinto D."/>
            <person name="Vollmers J."/>
            <person name="Rivas-Marin E."/>
            <person name="Kohn T."/>
            <person name="Peeters S.H."/>
            <person name="Heuer A."/>
            <person name="Rast P."/>
            <person name="Oberbeckmann S."/>
            <person name="Bunk B."/>
            <person name="Jeske O."/>
            <person name="Meyerdierks A."/>
            <person name="Storesund J.E."/>
            <person name="Kallscheuer N."/>
            <person name="Luecker S."/>
            <person name="Lage O.M."/>
            <person name="Pohl T."/>
            <person name="Merkel B.J."/>
            <person name="Hornburger P."/>
            <person name="Mueller R.-W."/>
            <person name="Bruemmer F."/>
            <person name="Labrenz M."/>
            <person name="Spormann A.M."/>
            <person name="Op Den Camp H."/>
            <person name="Overmann J."/>
            <person name="Amann R."/>
            <person name="Jetten M.S.M."/>
            <person name="Mascher T."/>
            <person name="Medema M.H."/>
            <person name="Devos D.P."/>
            <person name="Kaster A.-K."/>
            <person name="Ovreas L."/>
            <person name="Rohde M."/>
            <person name="Galperin M.Y."/>
            <person name="Jogler C."/>
        </authorList>
    </citation>
    <scope>NUCLEOTIDE SEQUENCE [LARGE SCALE GENOMIC DNA]</scope>
    <source>
        <strain evidence="3 4">Q31b</strain>
    </source>
</reference>
<feature type="transmembrane region" description="Helical" evidence="1">
    <location>
        <begin position="142"/>
        <end position="163"/>
    </location>
</feature>
<keyword evidence="3" id="KW-0645">Protease</keyword>
<feature type="transmembrane region" description="Helical" evidence="1">
    <location>
        <begin position="286"/>
        <end position="302"/>
    </location>
</feature>
<proteinExistence type="predicted"/>
<sequence>METQFAAIIGAIVIAGLVGAVVLWTRTLSRIGASDKPWYESILATETGERPFWTVFDFLLAIGLSLVFTIFLQAAFLSLGWISRPAPDQPVDSSAIIAGLAAQSIAGPLAVFATIGWLRLIRKDALQQLGFAWKAGDFQLGLKWSLMLIPVVLMISSAIAFLVPYHHPILESLAGANSVLLFAVLFVGTAIVTPVVEEFLFRVMLQGGLQRMADSDVVVMRTDDTLIQNKTLPEEHASDPLNPYQPAEEISLQSTPSGWKPSSFWPIVAASFVFAMMHWGQGAAPIPLFFLSLGLGFLYRQTGRITGPVIVHIMLNSFTLSVEFFRLWAIGA</sequence>
<feature type="transmembrane region" description="Helical" evidence="1">
    <location>
        <begin position="95"/>
        <end position="121"/>
    </location>
</feature>
<feature type="transmembrane region" description="Helical" evidence="1">
    <location>
        <begin position="175"/>
        <end position="196"/>
    </location>
</feature>
<gene>
    <name evidence="3" type="ORF">Q31b_32360</name>
</gene>
<evidence type="ECO:0000256" key="1">
    <source>
        <dbReference type="SAM" id="Phobius"/>
    </source>
</evidence>
<comment type="caution">
    <text evidence="3">The sequence shown here is derived from an EMBL/GenBank/DDBJ whole genome shotgun (WGS) entry which is preliminary data.</text>
</comment>
<feature type="transmembrane region" description="Helical" evidence="1">
    <location>
        <begin position="58"/>
        <end position="83"/>
    </location>
</feature>
<keyword evidence="3" id="KW-0378">Hydrolase</keyword>
<dbReference type="AlphaFoldDB" id="A0A5C6DT71"/>
<evidence type="ECO:0000313" key="3">
    <source>
        <dbReference type="EMBL" id="TWU39920.1"/>
    </source>
</evidence>
<protein>
    <submittedName>
        <fullName evidence="3">CAAX amino terminal protease self-immunity</fullName>
    </submittedName>
</protein>
<keyword evidence="1" id="KW-0812">Transmembrane</keyword>
<keyword evidence="1" id="KW-1133">Transmembrane helix</keyword>
<dbReference type="GO" id="GO:0006508">
    <property type="term" value="P:proteolysis"/>
    <property type="evidence" value="ECO:0007669"/>
    <property type="project" value="UniProtKB-KW"/>
</dbReference>
<evidence type="ECO:0000259" key="2">
    <source>
        <dbReference type="Pfam" id="PF02517"/>
    </source>
</evidence>
<feature type="transmembrane region" description="Helical" evidence="1">
    <location>
        <begin position="309"/>
        <end position="329"/>
    </location>
</feature>
<dbReference type="EMBL" id="SJPY01000005">
    <property type="protein sequence ID" value="TWU39920.1"/>
    <property type="molecule type" value="Genomic_DNA"/>
</dbReference>
<keyword evidence="4" id="KW-1185">Reference proteome</keyword>
<name>A0A5C6DT71_9BACT</name>
<dbReference type="GO" id="GO:0004175">
    <property type="term" value="F:endopeptidase activity"/>
    <property type="evidence" value="ECO:0007669"/>
    <property type="project" value="UniProtKB-ARBA"/>
</dbReference>
<evidence type="ECO:0000313" key="4">
    <source>
        <dbReference type="Proteomes" id="UP000315471"/>
    </source>
</evidence>
<dbReference type="InterPro" id="IPR003675">
    <property type="entry name" value="Rce1/LyrA-like_dom"/>
</dbReference>
<feature type="transmembrane region" description="Helical" evidence="1">
    <location>
        <begin position="6"/>
        <end position="24"/>
    </location>
</feature>
<accession>A0A5C6DT71</accession>
<dbReference type="OrthoDB" id="258511at2"/>